<evidence type="ECO:0000313" key="1">
    <source>
        <dbReference type="EMBL" id="AOT25155.1"/>
    </source>
</evidence>
<protein>
    <submittedName>
        <fullName evidence="1">Uncharacterized protein</fullName>
    </submittedName>
</protein>
<dbReference type="GeneID" id="63925815"/>
<reference evidence="1 2" key="1">
    <citation type="submission" date="2016-07" db="EMBL/GenBank/DDBJ databases">
        <authorList>
            <person name="Reedoy K."/>
            <person name="Kasavan K."/>
            <person name="Gounden S."/>
            <person name="Phinius B."/>
            <person name="Wilson C.A."/>
            <person name="Venkatas J."/>
            <person name="Garlena R.A."/>
            <person name="Russell D.A."/>
            <person name="Bowman C.A."/>
            <person name="Rubin E."/>
            <person name="Larsen M.H."/>
            <person name="Guerrero C.A."/>
            <person name="Jacobs-Sera D."/>
            <person name="Hatfull G.F."/>
        </authorList>
    </citation>
    <scope>NUCLEOTIDE SEQUENCE [LARGE SCALE GENOMIC DNA]</scope>
</reference>
<name>A0A1D8EVT7_9CAUD</name>
<proteinExistence type="predicted"/>
<evidence type="ECO:0000313" key="2">
    <source>
        <dbReference type="Proteomes" id="UP000221964"/>
    </source>
</evidence>
<dbReference type="InterPro" id="IPR036283">
    <property type="entry name" value="NOB1_Zf-like_sf"/>
</dbReference>
<gene>
    <name evidence="1" type="primary">44</name>
    <name evidence="1" type="ORF">PBI_TAHEERA_44</name>
</gene>
<dbReference type="SUPFAM" id="SSF144206">
    <property type="entry name" value="NOB1 zinc finger-like"/>
    <property type="match status" value="1"/>
</dbReference>
<dbReference type="RefSeq" id="YP_010051329.1">
    <property type="nucleotide sequence ID" value="NC_054440.1"/>
</dbReference>
<dbReference type="EMBL" id="KX641265">
    <property type="protein sequence ID" value="AOT25155.1"/>
    <property type="molecule type" value="Genomic_DNA"/>
</dbReference>
<dbReference type="Proteomes" id="UP000221964">
    <property type="component" value="Segment"/>
</dbReference>
<accession>A0A1D8EVT7</accession>
<dbReference type="KEGG" id="vg:63925815"/>
<keyword evidence="2" id="KW-1185">Reference proteome</keyword>
<sequence length="42" mass="4698">MFAGSAEHWIAECEKCLKMFRDSPETDGVCPHCGHENTFPDA</sequence>
<organism evidence="1 2">
    <name type="scientific">Mycobacterium phage Taheera</name>
    <dbReference type="NCBI Taxonomy" id="1897549"/>
    <lineage>
        <taxon>Viruses</taxon>
        <taxon>Duplodnaviria</taxon>
        <taxon>Heunggongvirae</taxon>
        <taxon>Uroviricota</taxon>
        <taxon>Caudoviricetes</taxon>
        <taxon>Gclasvirinae</taxon>
        <taxon>Liefievirus</taxon>
        <taxon>Liefievirus taheera</taxon>
    </lineage>
</organism>